<evidence type="ECO:0000313" key="2">
    <source>
        <dbReference type="EMBL" id="GEP11372.1"/>
    </source>
</evidence>
<feature type="region of interest" description="Disordered" evidence="1">
    <location>
        <begin position="1"/>
        <end position="22"/>
    </location>
</feature>
<protein>
    <submittedName>
        <fullName evidence="2">Uncharacterized protein</fullName>
    </submittedName>
</protein>
<organism evidence="2 3">
    <name type="scientific">Methylobacterium gnaphalii</name>
    <dbReference type="NCBI Taxonomy" id="1010610"/>
    <lineage>
        <taxon>Bacteria</taxon>
        <taxon>Pseudomonadati</taxon>
        <taxon>Pseudomonadota</taxon>
        <taxon>Alphaproteobacteria</taxon>
        <taxon>Hyphomicrobiales</taxon>
        <taxon>Methylobacteriaceae</taxon>
        <taxon>Methylobacterium</taxon>
    </lineage>
</organism>
<gene>
    <name evidence="2" type="ORF">MGN01_32170</name>
</gene>
<feature type="region of interest" description="Disordered" evidence="1">
    <location>
        <begin position="69"/>
        <end position="144"/>
    </location>
</feature>
<dbReference type="Proteomes" id="UP000321750">
    <property type="component" value="Unassembled WGS sequence"/>
</dbReference>
<name>A0A512JN51_9HYPH</name>
<dbReference type="EMBL" id="BJZV01000018">
    <property type="protein sequence ID" value="GEP11372.1"/>
    <property type="molecule type" value="Genomic_DNA"/>
</dbReference>
<comment type="caution">
    <text evidence="2">The sequence shown here is derived from an EMBL/GenBank/DDBJ whole genome shotgun (WGS) entry which is preliminary data.</text>
</comment>
<reference evidence="2 3" key="1">
    <citation type="submission" date="2019-07" db="EMBL/GenBank/DDBJ databases">
        <title>Whole genome shotgun sequence of Methylobacterium gnaphalii NBRC 107716.</title>
        <authorList>
            <person name="Hosoyama A."/>
            <person name="Uohara A."/>
            <person name="Ohji S."/>
            <person name="Ichikawa N."/>
        </authorList>
    </citation>
    <scope>NUCLEOTIDE SEQUENCE [LARGE SCALE GENOMIC DNA]</scope>
    <source>
        <strain evidence="2 3">NBRC 107716</strain>
    </source>
</reference>
<evidence type="ECO:0000256" key="1">
    <source>
        <dbReference type="SAM" id="MobiDB-lite"/>
    </source>
</evidence>
<accession>A0A512JN51</accession>
<evidence type="ECO:0000313" key="3">
    <source>
        <dbReference type="Proteomes" id="UP000321750"/>
    </source>
</evidence>
<dbReference type="AlphaFoldDB" id="A0A512JN51"/>
<keyword evidence="3" id="KW-1185">Reference proteome</keyword>
<sequence length="144" mass="15155">MGGGAVPAVGVRSPRSGRPVRRDAALGQGTVSDYAHREEMTGPVTRLWDVRVNCGAAHYGAVGWDRPFCGNPGHHDPETSTRRPNSVGDTATKNRPTAPILGPPAAGRRGTVVSNASLPWFHGVPRHPMPPERTARGDAGARLG</sequence>
<feature type="compositionally biased region" description="Polar residues" evidence="1">
    <location>
        <begin position="82"/>
        <end position="95"/>
    </location>
</feature>
<proteinExistence type="predicted"/>